<dbReference type="CDD" id="cd12797">
    <property type="entry name" value="M23_peptidase"/>
    <property type="match status" value="1"/>
</dbReference>
<feature type="domain" description="M23ase beta-sheet core" evidence="3">
    <location>
        <begin position="588"/>
        <end position="686"/>
    </location>
</feature>
<feature type="transmembrane region" description="Helical" evidence="2">
    <location>
        <begin position="341"/>
        <end position="363"/>
    </location>
</feature>
<reference evidence="4 5" key="1">
    <citation type="journal article" date="2016" name="Nat. Commun.">
        <title>Thousands of microbial genomes shed light on interconnected biogeochemical processes in an aquifer system.</title>
        <authorList>
            <person name="Anantharaman K."/>
            <person name="Brown C.T."/>
            <person name="Hug L.A."/>
            <person name="Sharon I."/>
            <person name="Castelle C.J."/>
            <person name="Probst A.J."/>
            <person name="Thomas B.C."/>
            <person name="Singh A."/>
            <person name="Wilkins M.J."/>
            <person name="Karaoz U."/>
            <person name="Brodie E.L."/>
            <person name="Williams K.H."/>
            <person name="Hubbard S.S."/>
            <person name="Banfield J.F."/>
        </authorList>
    </citation>
    <scope>NUCLEOTIDE SEQUENCE [LARGE SCALE GENOMIC DNA]</scope>
</reference>
<evidence type="ECO:0000256" key="1">
    <source>
        <dbReference type="SAM" id="MobiDB-lite"/>
    </source>
</evidence>
<accession>A0A1F7X757</accession>
<feature type="transmembrane region" description="Helical" evidence="2">
    <location>
        <begin position="370"/>
        <end position="392"/>
    </location>
</feature>
<keyword evidence="2" id="KW-0472">Membrane</keyword>
<protein>
    <recommendedName>
        <fullName evidence="3">M23ase beta-sheet core domain-containing protein</fullName>
    </recommendedName>
</protein>
<keyword evidence="2" id="KW-1133">Transmembrane helix</keyword>
<evidence type="ECO:0000256" key="2">
    <source>
        <dbReference type="SAM" id="Phobius"/>
    </source>
</evidence>
<organism evidence="4 5">
    <name type="scientific">Candidatus Woesebacteria bacterium RBG_16_34_12</name>
    <dbReference type="NCBI Taxonomy" id="1802480"/>
    <lineage>
        <taxon>Bacteria</taxon>
        <taxon>Candidatus Woeseibacteriota</taxon>
    </lineage>
</organism>
<dbReference type="InterPro" id="IPR050570">
    <property type="entry name" value="Cell_wall_metabolism_enzyme"/>
</dbReference>
<dbReference type="Pfam" id="PF01551">
    <property type="entry name" value="Peptidase_M23"/>
    <property type="match status" value="1"/>
</dbReference>
<dbReference type="SUPFAM" id="SSF51261">
    <property type="entry name" value="Duplicated hybrid motif"/>
    <property type="match status" value="1"/>
</dbReference>
<comment type="caution">
    <text evidence="4">The sequence shown here is derived from an EMBL/GenBank/DDBJ whole genome shotgun (WGS) entry which is preliminary data.</text>
</comment>
<dbReference type="InterPro" id="IPR016047">
    <property type="entry name" value="M23ase_b-sheet_dom"/>
</dbReference>
<feature type="compositionally biased region" description="Polar residues" evidence="1">
    <location>
        <begin position="8"/>
        <end position="30"/>
    </location>
</feature>
<evidence type="ECO:0000313" key="4">
    <source>
        <dbReference type="EMBL" id="OGM10811.1"/>
    </source>
</evidence>
<proteinExistence type="predicted"/>
<dbReference type="EMBL" id="MGFS01000028">
    <property type="protein sequence ID" value="OGM10811.1"/>
    <property type="molecule type" value="Genomic_DNA"/>
</dbReference>
<dbReference type="Gene3D" id="2.70.70.10">
    <property type="entry name" value="Glucose Permease (Domain IIA)"/>
    <property type="match status" value="1"/>
</dbReference>
<dbReference type="Proteomes" id="UP000177053">
    <property type="component" value="Unassembled WGS sequence"/>
</dbReference>
<feature type="region of interest" description="Disordered" evidence="1">
    <location>
        <begin position="1"/>
        <end position="53"/>
    </location>
</feature>
<sequence length="732" mass="77661">MAADEKNVSINNQGVDPISKTTNPVANLSGNEPPPSPQPTTQSQPPSTIPPKTINKSYLAFKLTPGKKSPNSLVLSARNKTATFRNETESIINDLAKNEKDKYASQKAIALLFYSKGLSPQSIQSAIEETEGLTSREKEFLENTTKIIKGLENINPPRTKLLQTAADFPKLEIIEVEEPFSPPSNYLVFERVENDFYYSPIIPPPPPINETVFPNMQRLVDQGFDQGISGSLGKKVIQPRIEGFKPKTGIESSTPTTAATIKAVGVAGKAGGPIISQAAFYLAQKGRQTAGKVVETITGEHDPRKQAMYISLATMGLGGALGMPLVAAGGLLGFVASGTAAGAGFVSTAAGIAGIISVFLAGIGSMLVTLILGSLVIFLGIFLFVVFTLIIINSGAYLTPPGQIAATLPVPPGPSSPYIDVSKTASVDPDTPGSSYLEFDNTYLQPNGLTITYTITIVALQDTLQGISFSYNCSVLKQGSSPPCPGPPLIPDSQGLIISPSQPYTFSYQITYPYDPPNNTFYDTLITDNFTVTANSPSGTQETASATIKIGNPPEECPAGWPVLPEGGETYLSITQGPQGSYSHALTEAIDVSATTGHTITARHSGMARINYTNPDPSYGCYVDIVSTCNNSVFVSRYAHLDSITVQEGSSVLADQTIGLSGGAVGSRCGGNTTGSHLHFEFRDSNNSKIYPSDPPPYMEAGYNWNGTIYNFIPKDVPRYCTGSGNCDTTIP</sequence>
<dbReference type="GO" id="GO:0004222">
    <property type="term" value="F:metalloendopeptidase activity"/>
    <property type="evidence" value="ECO:0007669"/>
    <property type="project" value="TreeGrafter"/>
</dbReference>
<feature type="transmembrane region" description="Helical" evidence="2">
    <location>
        <begin position="309"/>
        <end position="335"/>
    </location>
</feature>
<dbReference type="InterPro" id="IPR011055">
    <property type="entry name" value="Dup_hybrid_motif"/>
</dbReference>
<dbReference type="AlphaFoldDB" id="A0A1F7X757"/>
<keyword evidence="2" id="KW-0812">Transmembrane</keyword>
<evidence type="ECO:0000313" key="5">
    <source>
        <dbReference type="Proteomes" id="UP000177053"/>
    </source>
</evidence>
<name>A0A1F7X757_9BACT</name>
<dbReference type="PANTHER" id="PTHR21666:SF270">
    <property type="entry name" value="MUREIN HYDROLASE ACTIVATOR ENVC"/>
    <property type="match status" value="1"/>
</dbReference>
<evidence type="ECO:0000259" key="3">
    <source>
        <dbReference type="Pfam" id="PF01551"/>
    </source>
</evidence>
<dbReference type="PANTHER" id="PTHR21666">
    <property type="entry name" value="PEPTIDASE-RELATED"/>
    <property type="match status" value="1"/>
</dbReference>
<gene>
    <name evidence="4" type="ORF">A2Z22_02910</name>
</gene>